<name>A0AAU8TJH3_9BURK</name>
<reference evidence="2 3" key="1">
    <citation type="journal article" date="2015" name="Genome Announc.">
        <title>Complete genome sequences for 59 burkholderia isolates, both pathogenic and near neighbor.</title>
        <authorList>
            <person name="Johnson S.L."/>
            <person name="Bishop-Lilly K.A."/>
            <person name="Ladner J.T."/>
            <person name="Daligault H.E."/>
            <person name="Davenport K.W."/>
            <person name="Jaissle J."/>
            <person name="Frey K.G."/>
            <person name="Koroleva G.I."/>
            <person name="Bruce D.C."/>
            <person name="Coyne S.R."/>
            <person name="Broomall S.M."/>
            <person name="Li P.E."/>
            <person name="Teshima H."/>
            <person name="Gibbons H.S."/>
            <person name="Palacios G.F."/>
            <person name="Rosenzweig C.N."/>
            <person name="Redden C.L."/>
            <person name="Xu Y."/>
            <person name="Minogue T.D."/>
            <person name="Chain P.S."/>
        </authorList>
    </citation>
    <scope>NUCLEOTIDE SEQUENCE [LARGE SCALE GENOMIC DNA]</scope>
    <source>
        <strain evidence="2 3">ATCC BAA-463</strain>
    </source>
</reference>
<dbReference type="AlphaFoldDB" id="A0AAU8TJH3"/>
<dbReference type="EMBL" id="CP010026">
    <property type="protein sequence ID" value="AJZ60905.1"/>
    <property type="molecule type" value="Genomic_DNA"/>
</dbReference>
<accession>A0AAU8TJH3</accession>
<proteinExistence type="predicted"/>
<gene>
    <name evidence="2" type="ORF">OI25_564</name>
</gene>
<evidence type="ECO:0000256" key="1">
    <source>
        <dbReference type="SAM" id="MobiDB-lite"/>
    </source>
</evidence>
<dbReference type="KEGG" id="bfn:OI25_564"/>
<organism evidence="2 3">
    <name type="scientific">Paraburkholderia fungorum</name>
    <dbReference type="NCBI Taxonomy" id="134537"/>
    <lineage>
        <taxon>Bacteria</taxon>
        <taxon>Pseudomonadati</taxon>
        <taxon>Pseudomonadota</taxon>
        <taxon>Betaproteobacteria</taxon>
        <taxon>Burkholderiales</taxon>
        <taxon>Burkholderiaceae</taxon>
        <taxon>Paraburkholderia</taxon>
    </lineage>
</organism>
<dbReference type="Proteomes" id="UP000032614">
    <property type="component" value="Chromosome 1"/>
</dbReference>
<feature type="region of interest" description="Disordered" evidence="1">
    <location>
        <begin position="217"/>
        <end position="238"/>
    </location>
</feature>
<evidence type="ECO:0000313" key="3">
    <source>
        <dbReference type="Proteomes" id="UP000032614"/>
    </source>
</evidence>
<protein>
    <submittedName>
        <fullName evidence="2">Uncharacterized protein</fullName>
    </submittedName>
</protein>
<sequence length="238" mass="26626">MRWINEPSVAQELIRARRTVLSFRAKWMRAFEEAGAKRLSFGCEPNIRCVFALPDDHPLIEQFESARGGLRTRLAQKLKSIGRAKAPEMWLPTLARSCIRVRVSESEPVQQLELSLQQARAFARKCGVQEIGKDGVYVLRRYASTPELLIETEVGGAKGWSAEPFTEWAVIGCSAPITNRSELRPRKWSGRPSAQSQNEAWAGRRKMNLICQSGQASLYGGSPVQPRGPDGEEELFLG</sequence>
<evidence type="ECO:0000313" key="2">
    <source>
        <dbReference type="EMBL" id="AJZ60905.1"/>
    </source>
</evidence>